<evidence type="ECO:0000313" key="4">
    <source>
        <dbReference type="Proteomes" id="UP001204798"/>
    </source>
</evidence>
<dbReference type="RefSeq" id="WP_259093085.1">
    <property type="nucleotide sequence ID" value="NZ_CP130454.1"/>
</dbReference>
<sequence>MGQDWIEIEPMGQGSSEERLKRAQEELLSQWGSTEQGRRDGVNFWVTGFLLLLVFALFAWNISLRRSLSSRAKVSEGQESLKVVKGEMGKVRGEMKLEEKMKGGEVSIERGMPSHSPAPLTVKPSEQKGKEEKTTAPILFPLPVYSSHQPLQKPSSQAQPSQTQPSSEGTIQPQTQPIFPSTPSLPSPFVSPENLQLVGLVITQKVKLAVIKVGTRTVTVMEGETIPLTGWEVKKIEPDSIYLVFKEKPQEKLVLQPSF</sequence>
<dbReference type="Proteomes" id="UP001204798">
    <property type="component" value="Unassembled WGS sequence"/>
</dbReference>
<comment type="caution">
    <text evidence="3">The sequence shown here is derived from an EMBL/GenBank/DDBJ whole genome shotgun (WGS) entry which is preliminary data.</text>
</comment>
<feature type="compositionally biased region" description="Polar residues" evidence="1">
    <location>
        <begin position="168"/>
        <end position="184"/>
    </location>
</feature>
<organism evidence="3 4">
    <name type="scientific">Candidatus Fervidibacter sacchari</name>
    <dbReference type="NCBI Taxonomy" id="1448929"/>
    <lineage>
        <taxon>Bacteria</taxon>
        <taxon>Candidatus Fervidibacterota</taxon>
        <taxon>Candidatus Fervidibacter</taxon>
    </lineage>
</organism>
<name>A0ABT2EJ77_9BACT</name>
<dbReference type="EMBL" id="JANUCP010000001">
    <property type="protein sequence ID" value="MCS3918007.1"/>
    <property type="molecule type" value="Genomic_DNA"/>
</dbReference>
<keyword evidence="4" id="KW-1185">Reference proteome</keyword>
<evidence type="ECO:0000256" key="1">
    <source>
        <dbReference type="SAM" id="MobiDB-lite"/>
    </source>
</evidence>
<keyword evidence="2" id="KW-0812">Transmembrane</keyword>
<evidence type="ECO:0000256" key="2">
    <source>
        <dbReference type="SAM" id="Phobius"/>
    </source>
</evidence>
<feature type="transmembrane region" description="Helical" evidence="2">
    <location>
        <begin position="42"/>
        <end position="63"/>
    </location>
</feature>
<reference evidence="3 4" key="1">
    <citation type="submission" date="2022-08" db="EMBL/GenBank/DDBJ databases">
        <title>Bacterial and archaeal communities from various locations to study Microbial Dark Matter (Phase II).</title>
        <authorList>
            <person name="Stepanauskas R."/>
        </authorList>
    </citation>
    <scope>NUCLEOTIDE SEQUENCE [LARGE SCALE GENOMIC DNA]</scope>
    <source>
        <strain evidence="3 4">PD1</strain>
    </source>
</reference>
<gene>
    <name evidence="3" type="ORF">M2350_000404</name>
</gene>
<feature type="region of interest" description="Disordered" evidence="1">
    <location>
        <begin position="108"/>
        <end position="131"/>
    </location>
</feature>
<feature type="compositionally biased region" description="Low complexity" evidence="1">
    <location>
        <begin position="149"/>
        <end position="167"/>
    </location>
</feature>
<proteinExistence type="predicted"/>
<evidence type="ECO:0000313" key="3">
    <source>
        <dbReference type="EMBL" id="MCS3918007.1"/>
    </source>
</evidence>
<feature type="region of interest" description="Disordered" evidence="1">
    <location>
        <begin position="148"/>
        <end position="186"/>
    </location>
</feature>
<accession>A0ABT2EJ77</accession>
<keyword evidence="2" id="KW-1133">Transmembrane helix</keyword>
<keyword evidence="2" id="KW-0472">Membrane</keyword>
<protein>
    <submittedName>
        <fullName evidence="3">Tfp pilus assembly protein PilP</fullName>
    </submittedName>
</protein>